<reference evidence="4" key="1">
    <citation type="submission" date="2025-08" db="UniProtKB">
        <authorList>
            <consortium name="RefSeq"/>
        </authorList>
    </citation>
    <scope>IDENTIFICATION</scope>
    <source>
        <tissue evidence="4">Whole larval tissue</tissue>
    </source>
</reference>
<feature type="region of interest" description="Disordered" evidence="1">
    <location>
        <begin position="24"/>
        <end position="58"/>
    </location>
</feature>
<evidence type="ECO:0000313" key="3">
    <source>
        <dbReference type="Proteomes" id="UP000829999"/>
    </source>
</evidence>
<evidence type="ECO:0000256" key="1">
    <source>
        <dbReference type="SAM" id="MobiDB-lite"/>
    </source>
</evidence>
<proteinExistence type="predicted"/>
<name>A0A9R0F752_SPOFR</name>
<feature type="compositionally biased region" description="Low complexity" evidence="1">
    <location>
        <begin position="27"/>
        <end position="38"/>
    </location>
</feature>
<protein>
    <submittedName>
        <fullName evidence="4">Uncharacterized protein LOC118276450 isoform X3</fullName>
    </submittedName>
</protein>
<dbReference type="RefSeq" id="XP_050563278.1">
    <property type="nucleotide sequence ID" value="XM_050707321.1"/>
</dbReference>
<dbReference type="Proteomes" id="UP000829999">
    <property type="component" value="Chromosome 31"/>
</dbReference>
<dbReference type="GeneID" id="118276450"/>
<feature type="chain" id="PRO_5040197454" evidence="2">
    <location>
        <begin position="17"/>
        <end position="593"/>
    </location>
</feature>
<accession>A0A9R0F752</accession>
<evidence type="ECO:0000256" key="2">
    <source>
        <dbReference type="SAM" id="SignalP"/>
    </source>
</evidence>
<keyword evidence="2" id="KW-0732">Signal</keyword>
<organism evidence="3 4">
    <name type="scientific">Spodoptera frugiperda</name>
    <name type="common">Fall armyworm</name>
    <dbReference type="NCBI Taxonomy" id="7108"/>
    <lineage>
        <taxon>Eukaryota</taxon>
        <taxon>Metazoa</taxon>
        <taxon>Ecdysozoa</taxon>
        <taxon>Arthropoda</taxon>
        <taxon>Hexapoda</taxon>
        <taxon>Insecta</taxon>
        <taxon>Pterygota</taxon>
        <taxon>Neoptera</taxon>
        <taxon>Endopterygota</taxon>
        <taxon>Lepidoptera</taxon>
        <taxon>Glossata</taxon>
        <taxon>Ditrysia</taxon>
        <taxon>Noctuoidea</taxon>
        <taxon>Noctuidae</taxon>
        <taxon>Amphipyrinae</taxon>
        <taxon>Spodoptera</taxon>
    </lineage>
</organism>
<feature type="signal peptide" evidence="2">
    <location>
        <begin position="1"/>
        <end position="16"/>
    </location>
</feature>
<keyword evidence="3" id="KW-1185">Reference proteome</keyword>
<gene>
    <name evidence="4" type="primary">LOC118276450</name>
</gene>
<dbReference type="AlphaFoldDB" id="A0A9R0F752"/>
<sequence length="593" mass="61379">MFRQFVILLYAGYVCGISLNPGSQNGPASPSPAADTSPGQDHLAVPSDTSYNSVTPPSTSYLPTPSLAFELKPAVVDNIVEKFPSRNVPVQSYGAPGGQQKPVTFTASVASDPSSPEYSNILERYAPSVPPIQPYFAVPLSAKTVSVGFDQSNGQVQGNAQAGYGQISRPYFVYNNVGQAQAGYAQNVPVLVYQQAGQAQSNAQAGYGQNVRPALAYNAGQAQGQAQAGHTQNAGHGLVYSNAGQAQAGYAQNAGPALAYNNAGQAQGQAQSGHTQNAGHGLVYSNAGQAQGQVQSGYAQNAGPALAYNNAGQAQAGHTQNAGHGLVYSNAGQAQGQAQIRYAQNARTVSMYNNAAQQSPQQLVPYTVNKATLESYGSVNAHPPTLQRNEQLAQAVAYAANYNSGAERQYQLVPYSVNNANVQSQSAAVSTYQVNRGQAVNPPQGQYVPQPNLAYAVNPVVPVPVVPPVAVPVLSVAPKKVAIEAYSTVTNHGAPAPKYAPAPIPVPVIFQQLEPSVQPVAVLAKAPAATLVQVPVSGQPIPLSAIAPGTGVRYQPVSVSGGQEGGYGKALVFSPASEVSRVTFNGLGVSYGW</sequence>
<evidence type="ECO:0000313" key="4">
    <source>
        <dbReference type="RefSeq" id="XP_050563278.1"/>
    </source>
</evidence>